<reference evidence="2 3" key="1">
    <citation type="submission" date="2020-03" db="EMBL/GenBank/DDBJ databases">
        <title>Complete genome sequence of Orbus sp. IPMB12 (BCRC 80908).</title>
        <authorList>
            <person name="Lo W.-S."/>
            <person name="Chang T.-H."/>
            <person name="Kuo C.-H."/>
        </authorList>
    </citation>
    <scope>NUCLEOTIDE SEQUENCE [LARGE SCALE GENOMIC DNA]</scope>
    <source>
        <strain evidence="2 3">IPMB12</strain>
    </source>
</reference>
<protein>
    <submittedName>
        <fullName evidence="2">Uncharacterized protein</fullName>
    </submittedName>
</protein>
<organism evidence="2 3">
    <name type="scientific">Zophobihabitans entericus</name>
    <dbReference type="NCBI Taxonomy" id="1635327"/>
    <lineage>
        <taxon>Bacteria</taxon>
        <taxon>Pseudomonadati</taxon>
        <taxon>Pseudomonadota</taxon>
        <taxon>Gammaproteobacteria</taxon>
        <taxon>Orbales</taxon>
        <taxon>Orbaceae</taxon>
        <taxon>Zophobihabitans</taxon>
    </lineage>
</organism>
<evidence type="ECO:0000256" key="1">
    <source>
        <dbReference type="SAM" id="SignalP"/>
    </source>
</evidence>
<proteinExistence type="predicted"/>
<keyword evidence="1" id="KW-0732">Signal</keyword>
<name>A0A6G9IB66_9GAMM</name>
<feature type="signal peptide" evidence="1">
    <location>
        <begin position="1"/>
        <end position="19"/>
    </location>
</feature>
<dbReference type="KEGG" id="orb:IPMB12_07105"/>
<dbReference type="AlphaFoldDB" id="A0A6G9IB66"/>
<accession>A0A6G9IB66</accession>
<dbReference type="RefSeq" id="WP_166916318.1">
    <property type="nucleotide sequence ID" value="NZ_CP050253.1"/>
</dbReference>
<dbReference type="Proteomes" id="UP000501168">
    <property type="component" value="Chromosome"/>
</dbReference>
<sequence>MFRLLSTFICCLFSYQIYAAVSASTVHHIIGHAPKFNDEIEEGIQNENFKLFQFKYNNHTYDETNISNLIIDPLSTLEDFQPILRQPVNNEAIDQDGDNHFITFLSTDNRDVPFSLNAILYGDNNTLPTTGSVYHTQLPTLCDKITASKEEHAYDGYPYYLPLSLKITGAVMLQTQYGAPNLTRYSVPNLPTKHYSLPVQQAVCYAKIIANGSGFNTENNEPKTTVWNGNKHVRAFYPQASYTNNFPSVGFDFATFNLVLAGVNALNETWIVSYPNGATTVTAKAVATDISQVKITLNGPSQSSGGGQFQPTRIKISNAANTIEYEFEIKKWFIARKDTATIPDARLFCPSLSGGYKLPSTTDYATISQPLQRLIQQQLINEWGEIRGILNASNTNIWPASIYYLTDTIAADNMSYIAVRRTGFAIGNMVVIQPDKPSVSVLCVNN</sequence>
<evidence type="ECO:0000313" key="2">
    <source>
        <dbReference type="EMBL" id="QIQ21471.1"/>
    </source>
</evidence>
<evidence type="ECO:0000313" key="3">
    <source>
        <dbReference type="Proteomes" id="UP000501168"/>
    </source>
</evidence>
<feature type="chain" id="PRO_5026131416" evidence="1">
    <location>
        <begin position="20"/>
        <end position="446"/>
    </location>
</feature>
<dbReference type="InParanoid" id="A0A6G9IB66"/>
<dbReference type="EMBL" id="CP050253">
    <property type="protein sequence ID" value="QIQ21471.1"/>
    <property type="molecule type" value="Genomic_DNA"/>
</dbReference>
<gene>
    <name evidence="2" type="ORF">IPMB12_07105</name>
</gene>
<keyword evidence="3" id="KW-1185">Reference proteome</keyword>